<keyword evidence="8" id="KW-1185">Reference proteome</keyword>
<dbReference type="Pfam" id="PF08241">
    <property type="entry name" value="Methyltransf_11"/>
    <property type="match status" value="1"/>
</dbReference>
<dbReference type="Gene3D" id="3.40.50.150">
    <property type="entry name" value="Vaccinia Virus protein VP39"/>
    <property type="match status" value="2"/>
</dbReference>
<keyword evidence="5" id="KW-0620">Polyamine biosynthesis</keyword>
<keyword evidence="4 5" id="KW-0808">Transferase</keyword>
<name>A0A0B2VLB4_TOXCA</name>
<dbReference type="InterPro" id="IPR029063">
    <property type="entry name" value="SAM-dependent_MTases_sf"/>
</dbReference>
<dbReference type="GO" id="GO:0032259">
    <property type="term" value="P:methylation"/>
    <property type="evidence" value="ECO:0007669"/>
    <property type="project" value="UniProtKB-KW"/>
</dbReference>
<dbReference type="InterPro" id="IPR030374">
    <property type="entry name" value="PABS"/>
</dbReference>
<comment type="caution">
    <text evidence="7">The sequence shown here is derived from an EMBL/GenBank/DDBJ whole genome shotgun (WGS) entry which is preliminary data.</text>
</comment>
<dbReference type="Proteomes" id="UP000031036">
    <property type="component" value="Unassembled WGS sequence"/>
</dbReference>
<accession>A0A0B2VLB4</accession>
<dbReference type="PROSITE" id="PS51006">
    <property type="entry name" value="PABS_2"/>
    <property type="match status" value="1"/>
</dbReference>
<dbReference type="CDD" id="cd02440">
    <property type="entry name" value="AdoMet_MTases"/>
    <property type="match status" value="2"/>
</dbReference>
<dbReference type="InterPro" id="IPR013216">
    <property type="entry name" value="Methyltransf_11"/>
</dbReference>
<keyword evidence="3 7" id="KW-0489">Methyltransferase</keyword>
<dbReference type="PANTHER" id="PTHR12176:SF59">
    <property type="entry name" value="METHYLTRANSFERASE DOMAIN-CONTAINING PROTEIN-RELATED"/>
    <property type="match status" value="1"/>
</dbReference>
<dbReference type="InterPro" id="IPR051419">
    <property type="entry name" value="Lys/N-term_MeTrsfase_sf"/>
</dbReference>
<feature type="active site" description="Proton acceptor" evidence="5">
    <location>
        <position position="473"/>
    </location>
</feature>
<proteinExistence type="inferred from homology"/>
<evidence type="ECO:0000313" key="8">
    <source>
        <dbReference type="Proteomes" id="UP000031036"/>
    </source>
</evidence>
<dbReference type="EMBL" id="JPKZ01001397">
    <property type="protein sequence ID" value="KHN82179.1"/>
    <property type="molecule type" value="Genomic_DNA"/>
</dbReference>
<dbReference type="PANTHER" id="PTHR12176">
    <property type="entry name" value="SAM-DEPENDENT METHYLTRANSFERASE SUPERFAMILY PROTEIN"/>
    <property type="match status" value="1"/>
</dbReference>
<gene>
    <name evidence="7" type="ORF">Tcan_14448</name>
</gene>
<sequence>MALLPYSAESFASPKFWERFYRRRVTPFEWYGDFSSLGPTLERYLKSNDRILQIGCGNSKLGTELYDNGYRNVWNIDTDEGAIKKQMVDNCDGRPGLEFRCASAQQLPFEDESMSVILDKGVLDAILPPEQVDKDEVEEHADVVAMFNEIFELAKSLEGKPERFDDISGLHNGVAAMQEFACFCHACETWLEHEINITMMDINGKPRYQIWIVDDPDKKSFTSYASFIVPLGREYEWMYSTEKGRLALRRECGKSRLAIVLFFREQIYESLTAVQGELSELILSFAPPSLRDHPIEFLSLGEVNVLKTRECGNSKISGKWTVEDVEVGGVRYRRLVFLSSSSVVQSEAKLIKSKKRKWVVDLDTLTCDHHEAMLTAFAFLPQRNLLDSSRGAQLKVAVLGLGGGLLASFLYRHFPTGTIVAVELDPDVVQIALRWFSLPDSDGRFTVLVQDALRFLNDMKGKAVIPFDIIFLDLAAADHEPGLSCPPREFLTSTALNAMYDILNANGVLALNLVARDDEILIASKNAVRSVFPRIYVHLSEEDVNQVLICPKGEVSLEQALDGIRVNKNQSWLTQLVTDLSSLTLDH</sequence>
<dbReference type="Pfam" id="PF01564">
    <property type="entry name" value="Spermine_synth"/>
    <property type="match status" value="1"/>
</dbReference>
<protein>
    <submittedName>
        <fullName evidence="7">Methyltransferase-like protein 13</fullName>
    </submittedName>
</protein>
<dbReference type="AlphaFoldDB" id="A0A0B2VLB4"/>
<dbReference type="SUPFAM" id="SSF53335">
    <property type="entry name" value="S-adenosyl-L-methionine-dependent methyltransferases"/>
    <property type="match status" value="2"/>
</dbReference>
<dbReference type="GO" id="GO:0008757">
    <property type="term" value="F:S-adenosylmethionine-dependent methyltransferase activity"/>
    <property type="evidence" value="ECO:0007669"/>
    <property type="project" value="InterPro"/>
</dbReference>
<evidence type="ECO:0000256" key="5">
    <source>
        <dbReference type="PROSITE-ProRule" id="PRU00354"/>
    </source>
</evidence>
<evidence type="ECO:0000259" key="6">
    <source>
        <dbReference type="PROSITE" id="PS51006"/>
    </source>
</evidence>
<evidence type="ECO:0000313" key="7">
    <source>
        <dbReference type="EMBL" id="KHN82179.1"/>
    </source>
</evidence>
<evidence type="ECO:0000256" key="4">
    <source>
        <dbReference type="ARBA" id="ARBA00022679"/>
    </source>
</evidence>
<evidence type="ECO:0000256" key="2">
    <source>
        <dbReference type="ARBA" id="ARBA00008361"/>
    </source>
</evidence>
<feature type="domain" description="PABS" evidence="6">
    <location>
        <begin position="395"/>
        <end position="562"/>
    </location>
</feature>
<comment type="similarity">
    <text evidence="2">Belongs to the methyltransferase superfamily.</text>
</comment>
<dbReference type="STRING" id="6265.A0A0B2VLB4"/>
<organism evidence="7 8">
    <name type="scientific">Toxocara canis</name>
    <name type="common">Canine roundworm</name>
    <dbReference type="NCBI Taxonomy" id="6265"/>
    <lineage>
        <taxon>Eukaryota</taxon>
        <taxon>Metazoa</taxon>
        <taxon>Ecdysozoa</taxon>
        <taxon>Nematoda</taxon>
        <taxon>Chromadorea</taxon>
        <taxon>Rhabditida</taxon>
        <taxon>Spirurina</taxon>
        <taxon>Ascaridomorpha</taxon>
        <taxon>Ascaridoidea</taxon>
        <taxon>Toxocaridae</taxon>
        <taxon>Toxocara</taxon>
    </lineage>
</organism>
<comment type="similarity">
    <text evidence="1">Belongs to the spermidine/spermine synthase family.</text>
</comment>
<dbReference type="OMA" id="CHACETW"/>
<evidence type="ECO:0000256" key="3">
    <source>
        <dbReference type="ARBA" id="ARBA00022603"/>
    </source>
</evidence>
<reference evidence="7 8" key="1">
    <citation type="submission" date="2014-11" db="EMBL/GenBank/DDBJ databases">
        <title>Genetic blueprint of the zoonotic pathogen Toxocara canis.</title>
        <authorList>
            <person name="Zhu X.-Q."/>
            <person name="Korhonen P.K."/>
            <person name="Cai H."/>
            <person name="Young N.D."/>
            <person name="Nejsum P."/>
            <person name="von Samson-Himmelstjerna G."/>
            <person name="Boag P.R."/>
            <person name="Tan P."/>
            <person name="Li Q."/>
            <person name="Min J."/>
            <person name="Yang Y."/>
            <person name="Wang X."/>
            <person name="Fang X."/>
            <person name="Hall R.S."/>
            <person name="Hofmann A."/>
            <person name="Sternberg P.W."/>
            <person name="Jex A.R."/>
            <person name="Gasser R.B."/>
        </authorList>
    </citation>
    <scope>NUCLEOTIDE SEQUENCE [LARGE SCALE GENOMIC DNA]</scope>
    <source>
        <strain evidence="7">PN_DK_2014</strain>
    </source>
</reference>
<evidence type="ECO:0000256" key="1">
    <source>
        <dbReference type="ARBA" id="ARBA00007867"/>
    </source>
</evidence>
<dbReference type="GO" id="GO:0006596">
    <property type="term" value="P:polyamine biosynthetic process"/>
    <property type="evidence" value="ECO:0007669"/>
    <property type="project" value="UniProtKB-UniRule"/>
</dbReference>
<dbReference type="OrthoDB" id="411785at2759"/>